<evidence type="ECO:0000313" key="2">
    <source>
        <dbReference type="Proteomes" id="UP001216828"/>
    </source>
</evidence>
<dbReference type="Pfam" id="PF16826">
    <property type="entry name" value="DUF5076"/>
    <property type="match status" value="1"/>
</dbReference>
<dbReference type="InterPro" id="IPR031796">
    <property type="entry name" value="DUF5076"/>
</dbReference>
<organism evidence="1 2">
    <name type="scientific">Stenotrophomonas forensis</name>
    <dbReference type="NCBI Taxonomy" id="2871169"/>
    <lineage>
        <taxon>Bacteria</taxon>
        <taxon>Pseudomonadati</taxon>
        <taxon>Pseudomonadota</taxon>
        <taxon>Gammaproteobacteria</taxon>
        <taxon>Lysobacterales</taxon>
        <taxon>Lysobacteraceae</taxon>
        <taxon>Stenotrophomonas</taxon>
        <taxon>Stenotrophomonas maltophilia group</taxon>
    </lineage>
</organism>
<dbReference type="Proteomes" id="UP001216828">
    <property type="component" value="Chromosome"/>
</dbReference>
<proteinExistence type="predicted"/>
<accession>A0ABY7Y006</accession>
<reference evidence="1 2" key="1">
    <citation type="submission" date="2021-08" db="EMBL/GenBank/DDBJ databases">
        <title>Stenotrophomonas forensis sp. nov., isolated from contaminated viral transport media.</title>
        <authorList>
            <person name="Nguyen S.V."/>
            <person name="Edwards D."/>
            <person name="Scott S."/>
            <person name="Doss J."/>
            <person name="Merid S."/>
            <person name="Zelaya E."/>
            <person name="Maza C."/>
            <person name="Mann M."/>
            <person name="Hamilton B."/>
            <person name="Blackwell R."/>
            <person name="Tran A."/>
            <person name="Hauser J."/>
        </authorList>
    </citation>
    <scope>NUCLEOTIDE SEQUENCE [LARGE SCALE GENOMIC DNA]</scope>
    <source>
        <strain evidence="1 2">DFS-20110405</strain>
    </source>
</reference>
<protein>
    <submittedName>
        <fullName evidence="1">DUF5076 domain-containing protein</fullName>
    </submittedName>
</protein>
<gene>
    <name evidence="1" type="ORF">K5L94_19805</name>
</gene>
<dbReference type="EMBL" id="CP082270">
    <property type="protein sequence ID" value="WDM63319.1"/>
    <property type="molecule type" value="Genomic_DNA"/>
</dbReference>
<name>A0ABY7Y006_9GAMM</name>
<keyword evidence="2" id="KW-1185">Reference proteome</keyword>
<sequence length="103" mass="11367">MNELIIPDAAQRDESSVEMIRVWIAERGLHTSLKVGMYDDRPGIREERAWGRILADVAQHVADALATSHGMDRDVAIEAIKAAFNEELQAPSSGRSGGFVVRH</sequence>
<dbReference type="Gene3D" id="3.30.2370.10">
    <property type="entry name" value="putative pyruvate dehydrogenase"/>
    <property type="match status" value="1"/>
</dbReference>
<dbReference type="RefSeq" id="WP_164086571.1">
    <property type="nucleotide sequence ID" value="NZ_CP082270.1"/>
</dbReference>
<evidence type="ECO:0000313" key="1">
    <source>
        <dbReference type="EMBL" id="WDM63319.1"/>
    </source>
</evidence>